<dbReference type="SUPFAM" id="SSF53448">
    <property type="entry name" value="Nucleotide-diphospho-sugar transferases"/>
    <property type="match status" value="1"/>
</dbReference>
<name>H2CD39_9LEPT</name>
<reference evidence="2 3" key="1">
    <citation type="submission" date="2011-10" db="EMBL/GenBank/DDBJ databases">
        <title>The Improved High-Quality Draft genome of Leptonema illini DSM 21528.</title>
        <authorList>
            <consortium name="US DOE Joint Genome Institute (JGI-PGF)"/>
            <person name="Lucas S."/>
            <person name="Copeland A."/>
            <person name="Lapidus A."/>
            <person name="Glavina del Rio T."/>
            <person name="Dalin E."/>
            <person name="Tice H."/>
            <person name="Bruce D."/>
            <person name="Goodwin L."/>
            <person name="Pitluck S."/>
            <person name="Peters L."/>
            <person name="Mikhailova N."/>
            <person name="Held B."/>
            <person name="Kyrpides N."/>
            <person name="Mavromatis K."/>
            <person name="Ivanova N."/>
            <person name="Markowitz V."/>
            <person name="Cheng J.-F."/>
            <person name="Hugenholtz P."/>
            <person name="Woyke T."/>
            <person name="Wu D."/>
            <person name="Gronow S."/>
            <person name="Wellnitz S."/>
            <person name="Brambilla E.-M."/>
            <person name="Klenk H.-P."/>
            <person name="Eisen J.A."/>
        </authorList>
    </citation>
    <scope>NUCLEOTIDE SEQUENCE [LARGE SCALE GENOMIC DNA]</scope>
    <source>
        <strain evidence="2 3">DSM 21528</strain>
    </source>
</reference>
<evidence type="ECO:0000313" key="3">
    <source>
        <dbReference type="Proteomes" id="UP000005737"/>
    </source>
</evidence>
<keyword evidence="2" id="KW-0808">Transferase</keyword>
<gene>
    <name evidence="2" type="ORF">Lepil_2845</name>
</gene>
<dbReference type="Proteomes" id="UP000005737">
    <property type="component" value="Unassembled WGS sequence"/>
</dbReference>
<proteinExistence type="predicted"/>
<dbReference type="HOGENOM" id="CLU_025996_21_1_12"/>
<accession>H2CD39</accession>
<dbReference type="RefSeq" id="WP_002773447.1">
    <property type="nucleotide sequence ID" value="NZ_JH597773.1"/>
</dbReference>
<dbReference type="Pfam" id="PF00535">
    <property type="entry name" value="Glycos_transf_2"/>
    <property type="match status" value="1"/>
</dbReference>
<protein>
    <submittedName>
        <fullName evidence="2">Glycosyl transferase family 2</fullName>
    </submittedName>
</protein>
<dbReference type="EMBL" id="JH597773">
    <property type="protein sequence ID" value="EHQ07515.1"/>
    <property type="molecule type" value="Genomic_DNA"/>
</dbReference>
<dbReference type="GO" id="GO:0016758">
    <property type="term" value="F:hexosyltransferase activity"/>
    <property type="evidence" value="ECO:0007669"/>
    <property type="project" value="UniProtKB-ARBA"/>
</dbReference>
<keyword evidence="3" id="KW-1185">Reference proteome</keyword>
<evidence type="ECO:0000259" key="1">
    <source>
        <dbReference type="Pfam" id="PF00535"/>
    </source>
</evidence>
<organism evidence="2 3">
    <name type="scientific">Leptonema illini DSM 21528</name>
    <dbReference type="NCBI Taxonomy" id="929563"/>
    <lineage>
        <taxon>Bacteria</taxon>
        <taxon>Pseudomonadati</taxon>
        <taxon>Spirochaetota</taxon>
        <taxon>Spirochaetia</taxon>
        <taxon>Leptospirales</taxon>
        <taxon>Leptospiraceae</taxon>
        <taxon>Leptonema</taxon>
    </lineage>
</organism>
<dbReference type="STRING" id="183.GCA_002009735_00627"/>
<dbReference type="PANTHER" id="PTHR22916">
    <property type="entry name" value="GLYCOSYLTRANSFERASE"/>
    <property type="match status" value="1"/>
</dbReference>
<feature type="domain" description="Glycosyltransferase 2-like" evidence="1">
    <location>
        <begin position="5"/>
        <end position="92"/>
    </location>
</feature>
<dbReference type="AlphaFoldDB" id="H2CD39"/>
<dbReference type="PANTHER" id="PTHR22916:SF67">
    <property type="entry name" value="COLANIC ACID BIOSYNTHESIS GLYCOSYL TRANSFERASE WCAE-RELATED"/>
    <property type="match status" value="1"/>
</dbReference>
<sequence length="237" mass="27070">MPVITIVTVVFNALENLKLTAESVFKQTAWPDIEYIIVDGGSTDGTLAYLKTLPPVVRWISEPDKGIYDAMNKGIRMASGEGLLFLNAGDYFVGDVITADLTAPCFLPVKYQHPVLGYRPIRLKKRSEGLPNCHQGIVFERKKELFYDLRYRISSDLDYYIRHGYGDRLPFHACSGFVHFDNSGANQKQAVLRDREIVEIIRKYFGFLPASRFHLFALVKRLVRPMLVFVFEGKKSR</sequence>
<dbReference type="Gene3D" id="3.90.550.10">
    <property type="entry name" value="Spore Coat Polysaccharide Biosynthesis Protein SpsA, Chain A"/>
    <property type="match status" value="1"/>
</dbReference>
<evidence type="ECO:0000313" key="2">
    <source>
        <dbReference type="EMBL" id="EHQ07515.1"/>
    </source>
</evidence>
<dbReference type="InterPro" id="IPR001173">
    <property type="entry name" value="Glyco_trans_2-like"/>
</dbReference>
<dbReference type="InterPro" id="IPR029044">
    <property type="entry name" value="Nucleotide-diphossugar_trans"/>
</dbReference>